<evidence type="ECO:0000256" key="3">
    <source>
        <dbReference type="ARBA" id="ARBA00017306"/>
    </source>
</evidence>
<dbReference type="AlphaFoldDB" id="A0A099NYB7"/>
<reference evidence="13" key="4">
    <citation type="submission" date="2017-01" db="EMBL/GenBank/DDBJ databases">
        <authorList>
            <person name="Mah S.A."/>
            <person name="Swanson W.J."/>
            <person name="Moy G.W."/>
            <person name="Vacquier V.D."/>
        </authorList>
    </citation>
    <scope>NUCLEOTIDE SEQUENCE [LARGE SCALE GENOMIC DNA]</scope>
    <source>
        <strain evidence="13">129</strain>
    </source>
</reference>
<keyword evidence="6" id="KW-0539">Nucleus</keyword>
<dbReference type="OrthoDB" id="21060at2759"/>
<feature type="compositionally biased region" description="Basic residues" evidence="9">
    <location>
        <begin position="188"/>
        <end position="197"/>
    </location>
</feature>
<dbReference type="PANTHER" id="PTHR15138:SF14">
    <property type="entry name" value="TRANSCRIPTION INITIATION FACTOR TFIID SUBUNIT 4"/>
    <property type="match status" value="1"/>
</dbReference>
<keyword evidence="16" id="KW-1185">Reference proteome</keyword>
<comment type="function">
    <text evidence="7">Functions as a component of the DNA-binding general transcription factor complex TFIID. Binding of TFIID to a promoter (with or without TATA element) is the initial step in pre-initiation complex (PIC) formation. TFIID plays a key role in the regulation of gene expression by RNA polymerase II through different activities such as transcription activator interaction, core promoter recognition and selectivity, TFIIA and TFIIB interaction, chromatin modification (histone acetylation by TAF1), facilitation of DNA opening and initiation of transcription.</text>
</comment>
<name>A0A099NYB7_PICKU</name>
<dbReference type="GO" id="GO:0016251">
    <property type="term" value="F:RNA polymerase II general transcription initiation factor activity"/>
    <property type="evidence" value="ECO:0007669"/>
    <property type="project" value="TreeGrafter"/>
</dbReference>
<feature type="compositionally biased region" description="Low complexity" evidence="9">
    <location>
        <begin position="198"/>
        <end position="207"/>
    </location>
</feature>
<comment type="similarity">
    <text evidence="2">Belongs to the TAF4 family.</text>
</comment>
<feature type="region of interest" description="Disordered" evidence="9">
    <location>
        <begin position="181"/>
        <end position="207"/>
    </location>
</feature>
<feature type="region of interest" description="Disordered" evidence="9">
    <location>
        <begin position="1"/>
        <end position="86"/>
    </location>
</feature>
<dbReference type="Pfam" id="PF05236">
    <property type="entry name" value="TAF4"/>
    <property type="match status" value="1"/>
</dbReference>
<dbReference type="STRING" id="4909.A0A099NYB7"/>
<evidence type="ECO:0000313" key="12">
    <source>
        <dbReference type="EMBL" id="KGK37004.1"/>
    </source>
</evidence>
<evidence type="ECO:0000256" key="8">
    <source>
        <dbReference type="ARBA" id="ARBA00031747"/>
    </source>
</evidence>
<reference evidence="14" key="1">
    <citation type="journal article" date="2014" name="Microb. Cell Fact.">
        <title>Exploiting Issatchenkia orientalis SD108 for succinic acid production.</title>
        <authorList>
            <person name="Xiao H."/>
            <person name="Shao Z."/>
            <person name="Jiang Y."/>
            <person name="Dole S."/>
            <person name="Zhao H."/>
        </authorList>
    </citation>
    <scope>NUCLEOTIDE SEQUENCE [LARGE SCALE GENOMIC DNA]</scope>
    <source>
        <strain evidence="14">SD108</strain>
    </source>
</reference>
<evidence type="ECO:0000256" key="1">
    <source>
        <dbReference type="ARBA" id="ARBA00004123"/>
    </source>
</evidence>
<sequence>MSSNEKAVTPLGDSASLSATGSSEKGTHNGQIAVNTAPATSSVGNTSININANATTHSNNTNTPASTTSSIKKKSSSKPHQTENHEALSDAVAASGVNIRAEEEAMIGGLSISKRQIEQNSFLKLGQLEWFMQKTLEEQGSKSIIVDNEVGNLISASCEFYMREIVTDLIVMMRHRRHASDAAANKAKGNKSSKGSKHSSSLHSGINSKSEISKALRDLAAKHKEREEKRIRRRVLLGLDEEKVEENLVQDHKQTNLTASLMMNGSKKSKYSWMQSSSTTSNSSFNSHGDNGIRYREAREEQSVVLRDLIAALENRRIGASNALLKAYARLKD</sequence>
<dbReference type="Proteomes" id="UP000029867">
    <property type="component" value="Unassembled WGS sequence"/>
</dbReference>
<dbReference type="GO" id="GO:0003677">
    <property type="term" value="F:DNA binding"/>
    <property type="evidence" value="ECO:0007669"/>
    <property type="project" value="TreeGrafter"/>
</dbReference>
<organism evidence="12 14">
    <name type="scientific">Pichia kudriavzevii</name>
    <name type="common">Yeast</name>
    <name type="synonym">Issatchenkia orientalis</name>
    <dbReference type="NCBI Taxonomy" id="4909"/>
    <lineage>
        <taxon>Eukaryota</taxon>
        <taxon>Fungi</taxon>
        <taxon>Dikarya</taxon>
        <taxon>Ascomycota</taxon>
        <taxon>Saccharomycotina</taxon>
        <taxon>Pichiomycetes</taxon>
        <taxon>Pichiales</taxon>
        <taxon>Pichiaceae</taxon>
        <taxon>Pichia</taxon>
    </lineage>
</organism>
<dbReference type="EMBL" id="JQFK01000046">
    <property type="protein sequence ID" value="KGK37004.1"/>
    <property type="molecule type" value="Genomic_DNA"/>
</dbReference>
<evidence type="ECO:0000256" key="7">
    <source>
        <dbReference type="ARBA" id="ARBA00025346"/>
    </source>
</evidence>
<evidence type="ECO:0000313" key="11">
    <source>
        <dbReference type="EMBL" id="AWU76092.1"/>
    </source>
</evidence>
<dbReference type="Proteomes" id="UP000249293">
    <property type="component" value="Chromosome 3"/>
</dbReference>
<evidence type="ECO:0000313" key="13">
    <source>
        <dbReference type="EMBL" id="ONH72847.1"/>
    </source>
</evidence>
<comment type="subcellular location">
    <subcellularLocation>
        <location evidence="1">Nucleus</location>
    </subcellularLocation>
</comment>
<dbReference type="InterPro" id="IPR045144">
    <property type="entry name" value="TAF4"/>
</dbReference>
<dbReference type="eggNOG" id="KOG2341">
    <property type="taxonomic scope" value="Eukaryota"/>
</dbReference>
<proteinExistence type="inferred from homology"/>
<feature type="compositionally biased region" description="Low complexity" evidence="9">
    <location>
        <begin position="45"/>
        <end position="70"/>
    </location>
</feature>
<evidence type="ECO:0000256" key="9">
    <source>
        <dbReference type="SAM" id="MobiDB-lite"/>
    </source>
</evidence>
<dbReference type="Proteomes" id="UP000189274">
    <property type="component" value="Unassembled WGS sequence"/>
</dbReference>
<reference evidence="11 16" key="5">
    <citation type="submission" date="2018-06" db="EMBL/GenBank/DDBJ databases">
        <title>Population genomics shows no distinction between pathogenic Candida krusei and environmental Pichia kudriavzevii: One species, four names.</title>
        <authorList>
            <person name="Douglass A.P."/>
            <person name="Offei B."/>
            <person name="Braun-Galleani S."/>
            <person name="Coughlan A.Y."/>
            <person name="Martos A."/>
            <person name="Ortiz-Merino R.A."/>
            <person name="Byrne K.P."/>
            <person name="Wolfe K.H."/>
        </authorList>
    </citation>
    <scope>NUCLEOTIDE SEQUENCE [LARGE SCALE GENOMIC DNA]</scope>
    <source>
        <strain evidence="11 16">CBS573</strain>
    </source>
</reference>
<dbReference type="VEuPathDB" id="FungiDB:C5L36_0C00360"/>
<evidence type="ECO:0000259" key="10">
    <source>
        <dbReference type="Pfam" id="PF05236"/>
    </source>
</evidence>
<reference evidence="15" key="3">
    <citation type="journal article" date="2017" name="Genome Announc.">
        <title>Genome sequences of Cyberlindnera fabianii 65, Pichia kudriavzevii 129, and Saccharomyces cerevisiae 131 isolated from fermented masau fruits in Zimbabwe.</title>
        <authorList>
            <person name="van Rijswijck I.M.H."/>
            <person name="Derks M.F.L."/>
            <person name="Abee T."/>
            <person name="de Ridder D."/>
            <person name="Smid E.J."/>
        </authorList>
    </citation>
    <scope>NUCLEOTIDE SEQUENCE [LARGE SCALE GENOMIC DNA]</scope>
    <source>
        <strain evidence="15">129</strain>
    </source>
</reference>
<evidence type="ECO:0000256" key="2">
    <source>
        <dbReference type="ARBA" id="ARBA00006178"/>
    </source>
</evidence>
<dbReference type="InterPro" id="IPR007900">
    <property type="entry name" value="TAF4_C"/>
</dbReference>
<dbReference type="EMBL" id="MQVM01000018">
    <property type="protein sequence ID" value="ONH72847.1"/>
    <property type="molecule type" value="Genomic_DNA"/>
</dbReference>
<protein>
    <recommendedName>
        <fullName evidence="3">Transcription initiation factor TFIID subunit 4</fullName>
    </recommendedName>
    <alternativeName>
        <fullName evidence="8">TBP-associated factor 4</fullName>
    </alternativeName>
</protein>
<dbReference type="GO" id="GO:0006367">
    <property type="term" value="P:transcription initiation at RNA polymerase II promoter"/>
    <property type="evidence" value="ECO:0007669"/>
    <property type="project" value="TreeGrafter"/>
</dbReference>
<evidence type="ECO:0000313" key="15">
    <source>
        <dbReference type="Proteomes" id="UP000189274"/>
    </source>
</evidence>
<evidence type="ECO:0000313" key="16">
    <source>
        <dbReference type="Proteomes" id="UP000249293"/>
    </source>
</evidence>
<reference evidence="12" key="2">
    <citation type="submission" date="2014-08" db="EMBL/GenBank/DDBJ databases">
        <title>Exploiting Issatchenkia orientalis SD108 for Succinic Acid Production.</title>
        <authorList>
            <person name="Xiao H."/>
            <person name="Shao Z."/>
            <person name="Jiang Y."/>
            <person name="Dole S."/>
            <person name="Zhao H."/>
        </authorList>
    </citation>
    <scope>NUCLEOTIDE SEQUENCE [LARGE SCALE GENOMIC DNA]</scope>
    <source>
        <strain evidence="12">SD108</strain>
    </source>
</reference>
<keyword evidence="5" id="KW-0804">Transcription</keyword>
<accession>A0A099NYB7</accession>
<feature type="domain" description="Transcription initiation factor TFIID component TAF4 C-terminal" evidence="10">
    <location>
        <begin position="88"/>
        <end position="328"/>
    </location>
</feature>
<dbReference type="GO" id="GO:0003743">
    <property type="term" value="F:translation initiation factor activity"/>
    <property type="evidence" value="ECO:0007669"/>
    <property type="project" value="UniProtKB-KW"/>
</dbReference>
<evidence type="ECO:0000256" key="6">
    <source>
        <dbReference type="ARBA" id="ARBA00023242"/>
    </source>
</evidence>
<dbReference type="EMBL" id="CP028775">
    <property type="protein sequence ID" value="AWU76092.1"/>
    <property type="molecule type" value="Genomic_DNA"/>
</dbReference>
<keyword evidence="4" id="KW-0805">Transcription regulation</keyword>
<evidence type="ECO:0000313" key="14">
    <source>
        <dbReference type="Proteomes" id="UP000029867"/>
    </source>
</evidence>
<dbReference type="GO" id="GO:0005669">
    <property type="term" value="C:transcription factor TFIID complex"/>
    <property type="evidence" value="ECO:0007669"/>
    <property type="project" value="InterPro"/>
</dbReference>
<dbReference type="HOGENOM" id="CLU_036634_0_0_1"/>
<evidence type="ECO:0000256" key="5">
    <source>
        <dbReference type="ARBA" id="ARBA00023163"/>
    </source>
</evidence>
<feature type="compositionally biased region" description="Polar residues" evidence="9">
    <location>
        <begin position="15"/>
        <end position="44"/>
    </location>
</feature>
<keyword evidence="13" id="KW-0648">Protein biosynthesis</keyword>
<gene>
    <name evidence="13" type="ORF">BOH78_3531</name>
    <name evidence="11" type="ORF">C5L36_0C00360</name>
    <name evidence="12" type="ORF">JL09_g3828</name>
</gene>
<evidence type="ECO:0000256" key="4">
    <source>
        <dbReference type="ARBA" id="ARBA00023015"/>
    </source>
</evidence>
<dbReference type="PANTHER" id="PTHR15138">
    <property type="entry name" value="TRANSCRIPTION INITIATION FACTOR TFIID SUBUNIT 4"/>
    <property type="match status" value="1"/>
</dbReference>
<keyword evidence="13" id="KW-0396">Initiation factor</keyword>